<keyword evidence="4" id="KW-0418">Kinase</keyword>
<dbReference type="GO" id="GO:0004674">
    <property type="term" value="F:protein serine/threonine kinase activity"/>
    <property type="evidence" value="ECO:0007669"/>
    <property type="project" value="UniProtKB-KW"/>
</dbReference>
<dbReference type="GO" id="GO:0043484">
    <property type="term" value="P:regulation of RNA splicing"/>
    <property type="evidence" value="ECO:0007669"/>
    <property type="project" value="TreeGrafter"/>
</dbReference>
<keyword evidence="8" id="KW-1185">Reference proteome</keyword>
<feature type="domain" description="Protein kinase" evidence="6">
    <location>
        <begin position="1"/>
        <end position="179"/>
    </location>
</feature>
<dbReference type="Proteomes" id="UP001358417">
    <property type="component" value="Unassembled WGS sequence"/>
</dbReference>
<keyword evidence="1" id="KW-0723">Serine/threonine-protein kinase</keyword>
<dbReference type="SMART" id="SM00220">
    <property type="entry name" value="S_TKc"/>
    <property type="match status" value="1"/>
</dbReference>
<dbReference type="RefSeq" id="XP_064699852.1">
    <property type="nucleotide sequence ID" value="XM_064855505.1"/>
</dbReference>
<reference evidence="7 8" key="1">
    <citation type="submission" date="2023-08" db="EMBL/GenBank/DDBJ databases">
        <title>Black Yeasts Isolated from many extreme environments.</title>
        <authorList>
            <person name="Coleine C."/>
            <person name="Stajich J.E."/>
            <person name="Selbmann L."/>
        </authorList>
    </citation>
    <scope>NUCLEOTIDE SEQUENCE [LARGE SCALE GENOMIC DNA]</scope>
    <source>
        <strain evidence="7 8">CCFEE 5792</strain>
    </source>
</reference>
<accession>A0AAV9MRI7</accession>
<sequence length="181" mass="21059">MEEIQHLRGFDDLTTFWAQEPPESTVTPTALRAPELILGGTIDSSIDIWSFGCLIFEMLTGVSLFSVMVLLDDDRETTDDEHLLQMNDLLEPLPDIWLQERWPRAKNYFGSGRERLGPTHVDQDKPYIDDPLEVRFEEHKPNDVDDEEAHLITSLIRSILKYEPSQRPTAEELLRHPWFQE</sequence>
<proteinExistence type="predicted"/>
<evidence type="ECO:0000256" key="3">
    <source>
        <dbReference type="ARBA" id="ARBA00022741"/>
    </source>
</evidence>
<evidence type="ECO:0000256" key="5">
    <source>
        <dbReference type="ARBA" id="ARBA00022840"/>
    </source>
</evidence>
<organism evidence="7 8">
    <name type="scientific">Exophiala bonariae</name>
    <dbReference type="NCBI Taxonomy" id="1690606"/>
    <lineage>
        <taxon>Eukaryota</taxon>
        <taxon>Fungi</taxon>
        <taxon>Dikarya</taxon>
        <taxon>Ascomycota</taxon>
        <taxon>Pezizomycotina</taxon>
        <taxon>Eurotiomycetes</taxon>
        <taxon>Chaetothyriomycetidae</taxon>
        <taxon>Chaetothyriales</taxon>
        <taxon>Herpotrichiellaceae</taxon>
        <taxon>Exophiala</taxon>
    </lineage>
</organism>
<dbReference type="GeneID" id="89980127"/>
<evidence type="ECO:0000256" key="1">
    <source>
        <dbReference type="ARBA" id="ARBA00022527"/>
    </source>
</evidence>
<dbReference type="GO" id="GO:0005634">
    <property type="term" value="C:nucleus"/>
    <property type="evidence" value="ECO:0007669"/>
    <property type="project" value="TreeGrafter"/>
</dbReference>
<dbReference type="EMBL" id="JAVRRD010000064">
    <property type="protein sequence ID" value="KAK5043462.1"/>
    <property type="molecule type" value="Genomic_DNA"/>
</dbReference>
<dbReference type="Pfam" id="PF00069">
    <property type="entry name" value="Pkinase"/>
    <property type="match status" value="1"/>
</dbReference>
<gene>
    <name evidence="7" type="ORF">LTR84_011978</name>
</gene>
<evidence type="ECO:0000313" key="8">
    <source>
        <dbReference type="Proteomes" id="UP001358417"/>
    </source>
</evidence>
<comment type="caution">
    <text evidence="7">The sequence shown here is derived from an EMBL/GenBank/DDBJ whole genome shotgun (WGS) entry which is preliminary data.</text>
</comment>
<dbReference type="InterPro" id="IPR000719">
    <property type="entry name" value="Prot_kinase_dom"/>
</dbReference>
<dbReference type="SUPFAM" id="SSF56112">
    <property type="entry name" value="Protein kinase-like (PK-like)"/>
    <property type="match status" value="1"/>
</dbReference>
<evidence type="ECO:0000313" key="7">
    <source>
        <dbReference type="EMBL" id="KAK5043462.1"/>
    </source>
</evidence>
<dbReference type="PROSITE" id="PS50011">
    <property type="entry name" value="PROTEIN_KINASE_DOM"/>
    <property type="match status" value="1"/>
</dbReference>
<name>A0AAV9MRI7_9EURO</name>
<keyword evidence="3" id="KW-0547">Nucleotide-binding</keyword>
<dbReference type="Gene3D" id="1.10.510.10">
    <property type="entry name" value="Transferase(Phosphotransferase) domain 1"/>
    <property type="match status" value="1"/>
</dbReference>
<dbReference type="PANTHER" id="PTHR45646:SF11">
    <property type="entry name" value="SERINE_THREONINE-PROTEIN KINASE DOA"/>
    <property type="match status" value="1"/>
</dbReference>
<evidence type="ECO:0000256" key="2">
    <source>
        <dbReference type="ARBA" id="ARBA00022679"/>
    </source>
</evidence>
<evidence type="ECO:0000256" key="4">
    <source>
        <dbReference type="ARBA" id="ARBA00022777"/>
    </source>
</evidence>
<dbReference type="InterPro" id="IPR011009">
    <property type="entry name" value="Kinase-like_dom_sf"/>
</dbReference>
<protein>
    <recommendedName>
        <fullName evidence="6">Protein kinase domain-containing protein</fullName>
    </recommendedName>
</protein>
<evidence type="ECO:0000259" key="6">
    <source>
        <dbReference type="PROSITE" id="PS50011"/>
    </source>
</evidence>
<dbReference type="GO" id="GO:0005524">
    <property type="term" value="F:ATP binding"/>
    <property type="evidence" value="ECO:0007669"/>
    <property type="project" value="UniProtKB-KW"/>
</dbReference>
<dbReference type="AlphaFoldDB" id="A0AAV9MRI7"/>
<keyword evidence="2" id="KW-0808">Transferase</keyword>
<dbReference type="InterPro" id="IPR051175">
    <property type="entry name" value="CLK_kinases"/>
</dbReference>
<dbReference type="PANTHER" id="PTHR45646">
    <property type="entry name" value="SERINE/THREONINE-PROTEIN KINASE DOA-RELATED"/>
    <property type="match status" value="1"/>
</dbReference>
<keyword evidence="5" id="KW-0067">ATP-binding</keyword>